<comment type="caution">
    <text evidence="1">The sequence shown here is derived from an EMBL/GenBank/DDBJ whole genome shotgun (WGS) entry which is preliminary data.</text>
</comment>
<protein>
    <submittedName>
        <fullName evidence="1">Dnd system-associated protein 1</fullName>
    </submittedName>
</protein>
<dbReference type="AlphaFoldDB" id="C5R8U2"/>
<evidence type="ECO:0000313" key="2">
    <source>
        <dbReference type="Proteomes" id="UP000004528"/>
    </source>
</evidence>
<name>C5R8U2_WEIPA</name>
<dbReference type="NCBIfam" id="TIGR03236">
    <property type="entry name" value="dnd_assoc_1"/>
    <property type="match status" value="1"/>
</dbReference>
<dbReference type="eggNOG" id="ENOG502Z8KF">
    <property type="taxonomic scope" value="Bacteria"/>
</dbReference>
<dbReference type="Proteomes" id="UP000004528">
    <property type="component" value="Unassembled WGS sequence"/>
</dbReference>
<sequence>MNSAVKDLIDFLKLNPEKQYIKYMHKFGYTLLPFFTREPERYKFEEEFLEVTGIIARISKGNKPELSDLNQKFIENLRKTVEVPDNISDNQLLEIFQTAFKNTKRSQLIPYISISDSKDKKGKIQVANLLVQLLDLENNKDWLNYLSGQNANNLYSQVLKDSLPALEIQDTNKEKFTLINANYYKSLFTEDFHILMESGNFDFISLNINKLFSFYYLIYIVYTGSSILDRNENNKRYYFAYEKEQVSRSRYAVTDGYHEVKELSADILVDIDIMHYLNVLSGNFIINNPETYSSEKKLAELLSLDSKELLTLLQNLQSFKGIYSQTISHDYIKNNISVETDIQNELVKEINELKEWLKMDESLETQKRYRKSYDEIKQLNYLKSRGSLGNVLNASQEIILLFTAIVVGNNEHLLLRRVFEGFEHHGLFFDKTSKNEIVKFYEEVNLLEKMSDSGDAQYVKSIL</sequence>
<dbReference type="STRING" id="585506.HMPREF0877_0387"/>
<dbReference type="HOGENOM" id="CLU_046103_0_0_9"/>
<keyword evidence="2" id="KW-1185">Reference proteome</keyword>
<dbReference type="InterPro" id="IPR017645">
    <property type="entry name" value="Dnd_assoc_1"/>
</dbReference>
<dbReference type="EMBL" id="ACKU01000006">
    <property type="protein sequence ID" value="EER75364.1"/>
    <property type="molecule type" value="Genomic_DNA"/>
</dbReference>
<dbReference type="OrthoDB" id="2590988at2"/>
<dbReference type="RefSeq" id="WP_002827905.1">
    <property type="nucleotide sequence ID" value="NZ_GG697129.1"/>
</dbReference>
<reference evidence="1 2" key="1">
    <citation type="submission" date="2009-04" db="EMBL/GenBank/DDBJ databases">
        <authorList>
            <person name="Qin X."/>
            <person name="Bachman B."/>
            <person name="Battles P."/>
            <person name="Bell A."/>
            <person name="Bess C."/>
            <person name="Bickham C."/>
            <person name="Chaboub L."/>
            <person name="Chen D."/>
            <person name="Coyle M."/>
            <person name="Deiros D.R."/>
            <person name="Dinh H."/>
            <person name="Forbes L."/>
            <person name="Fowler G."/>
            <person name="Francisco L."/>
            <person name="Fu Q."/>
            <person name="Gubbala S."/>
            <person name="Hale W."/>
            <person name="Han Y."/>
            <person name="Hemphill L."/>
            <person name="Highlander S.K."/>
            <person name="Hirani K."/>
            <person name="Hogues M."/>
            <person name="Jackson L."/>
            <person name="Jakkamsetti A."/>
            <person name="Javaid M."/>
            <person name="Jiang H."/>
            <person name="Korchina V."/>
            <person name="Kovar C."/>
            <person name="Lara F."/>
            <person name="Lee S."/>
            <person name="Mata R."/>
            <person name="Mathew T."/>
            <person name="Moen C."/>
            <person name="Morales K."/>
            <person name="Munidasa M."/>
            <person name="Nazareth L."/>
            <person name="Ngo R."/>
            <person name="Nguyen L."/>
            <person name="Okwuonu G."/>
            <person name="Ongeri F."/>
            <person name="Patil S."/>
            <person name="Petrosino J."/>
            <person name="Pham C."/>
            <person name="Pham P."/>
            <person name="Pu L.-L."/>
            <person name="Puazo M."/>
            <person name="Raj R."/>
            <person name="Reid J."/>
            <person name="Rouhana J."/>
            <person name="Saada N."/>
            <person name="Shang Y."/>
            <person name="Simmons D."/>
            <person name="Thornton R."/>
            <person name="Warren J."/>
            <person name="Weissenberger G."/>
            <person name="Zhang J."/>
            <person name="Zhang L."/>
            <person name="Zhou C."/>
            <person name="Zhu D."/>
            <person name="Muzny D."/>
            <person name="Worley K."/>
            <person name="Gibbs R."/>
        </authorList>
    </citation>
    <scope>NUCLEOTIDE SEQUENCE [LARGE SCALE GENOMIC DNA]</scope>
    <source>
        <strain evidence="1 2">ATCC 33313</strain>
    </source>
</reference>
<evidence type="ECO:0000313" key="1">
    <source>
        <dbReference type="EMBL" id="EER75364.1"/>
    </source>
</evidence>
<accession>C5R8U2</accession>
<gene>
    <name evidence="1" type="ORF">HMPREF0877_0387</name>
</gene>
<organism evidence="1 2">
    <name type="scientific">Weissella paramesenteroides ATCC 33313</name>
    <dbReference type="NCBI Taxonomy" id="585506"/>
    <lineage>
        <taxon>Bacteria</taxon>
        <taxon>Bacillati</taxon>
        <taxon>Bacillota</taxon>
        <taxon>Bacilli</taxon>
        <taxon>Lactobacillales</taxon>
        <taxon>Lactobacillaceae</taxon>
        <taxon>Weissella</taxon>
    </lineage>
</organism>
<proteinExistence type="predicted"/>